<comment type="caution">
    <text evidence="1">The sequence shown here is derived from an EMBL/GenBank/DDBJ whole genome shotgun (WGS) entry which is preliminary data.</text>
</comment>
<dbReference type="Proteomes" id="UP000562027">
    <property type="component" value="Unassembled WGS sequence"/>
</dbReference>
<dbReference type="RefSeq" id="WP_184301183.1">
    <property type="nucleotide sequence ID" value="NZ_JACHLP010000006.1"/>
</dbReference>
<evidence type="ECO:0000313" key="1">
    <source>
        <dbReference type="EMBL" id="MBB4844581.1"/>
    </source>
</evidence>
<keyword evidence="2" id="KW-1185">Reference proteome</keyword>
<sequence length="422" mass="45965">MNLGGRRLWIALALGAALAAGWACLRPPAALALSQEAYIWQMLWQEPLRAALREASQAGQGAPLRRWRVLMSHIAADGSQRFAAVDAAALQATGGGVVAVVRIEGQLQRLDPARVRAAVLATLARARAQGLALEALEIDHDCATARLPQYREFLQSLRAEAALAGLPLFITALPAWLGSRELPALWRQVDELTLQLHAVQNPGQGLFDPLLALRWAQQIEAIAAASPGPLRYRLALPTYSAQLRFDDFGNLLAVESETPLLGGAAGSAEWAVDPQQLQDFVHQALPRARPRLAHLQGIVWFRLPTLADQRAWHPATWRMVISGAPLRPGLRAQAQADVSAPGLYRLQLVNTGTSDALWPSRLDLPADCGTVQGRLGYRSVIGERGAWQLQRSGSRLLKPGASSEVAWLRCSRFPVIEIHENR</sequence>
<evidence type="ECO:0000313" key="2">
    <source>
        <dbReference type="Proteomes" id="UP000562027"/>
    </source>
</evidence>
<dbReference type="EMBL" id="JACHLP010000006">
    <property type="protein sequence ID" value="MBB4844581.1"/>
    <property type="molecule type" value="Genomic_DNA"/>
</dbReference>
<dbReference type="AlphaFoldDB" id="A0A840LA04"/>
<dbReference type="Pfam" id="PF11340">
    <property type="entry name" value="DUF3142"/>
    <property type="match status" value="1"/>
</dbReference>
<dbReference type="InterPro" id="IPR006311">
    <property type="entry name" value="TAT_signal"/>
</dbReference>
<organism evidence="1 2">
    <name type="scientific">Roseateles oligotrophus</name>
    <dbReference type="NCBI Taxonomy" id="1769250"/>
    <lineage>
        <taxon>Bacteria</taxon>
        <taxon>Pseudomonadati</taxon>
        <taxon>Pseudomonadota</taxon>
        <taxon>Betaproteobacteria</taxon>
        <taxon>Burkholderiales</taxon>
        <taxon>Sphaerotilaceae</taxon>
        <taxon>Roseateles</taxon>
    </lineage>
</organism>
<reference evidence="1 2" key="1">
    <citation type="submission" date="2020-08" db="EMBL/GenBank/DDBJ databases">
        <title>Functional genomics of gut bacteria from endangered species of beetles.</title>
        <authorList>
            <person name="Carlos-Shanley C."/>
        </authorList>
    </citation>
    <scope>NUCLEOTIDE SEQUENCE [LARGE SCALE GENOMIC DNA]</scope>
    <source>
        <strain evidence="1 2">S00239</strain>
    </source>
</reference>
<evidence type="ECO:0008006" key="3">
    <source>
        <dbReference type="Google" id="ProtNLM"/>
    </source>
</evidence>
<proteinExistence type="predicted"/>
<name>A0A840LA04_9BURK</name>
<dbReference type="InterPro" id="IPR021488">
    <property type="entry name" value="DUF3142"/>
</dbReference>
<dbReference type="PROSITE" id="PS51318">
    <property type="entry name" value="TAT"/>
    <property type="match status" value="1"/>
</dbReference>
<protein>
    <recommendedName>
        <fullName evidence="3">DUF3142 domain-containing protein</fullName>
    </recommendedName>
</protein>
<gene>
    <name evidence="1" type="ORF">HNP55_003125</name>
</gene>
<accession>A0A840LA04</accession>